<dbReference type="EMBL" id="JAGYWB010000018">
    <property type="protein sequence ID" value="KAI0492890.1"/>
    <property type="molecule type" value="Genomic_DNA"/>
</dbReference>
<evidence type="ECO:0000313" key="2">
    <source>
        <dbReference type="EMBL" id="KAI0492890.1"/>
    </source>
</evidence>
<accession>A0A8T3A9N8</accession>
<dbReference type="GO" id="GO:0039694">
    <property type="term" value="P:viral RNA genome replication"/>
    <property type="evidence" value="ECO:0007669"/>
    <property type="project" value="InterPro"/>
</dbReference>
<keyword evidence="3" id="KW-1185">Reference proteome</keyword>
<dbReference type="GO" id="GO:0003723">
    <property type="term" value="F:RNA binding"/>
    <property type="evidence" value="ECO:0007669"/>
    <property type="project" value="InterPro"/>
</dbReference>
<dbReference type="AlphaFoldDB" id="A0A8T3A9N8"/>
<dbReference type="InterPro" id="IPR007094">
    <property type="entry name" value="RNA-dir_pol_PSvirus"/>
</dbReference>
<feature type="domain" description="RdRp catalytic" evidence="1">
    <location>
        <begin position="54"/>
        <end position="179"/>
    </location>
</feature>
<dbReference type="GO" id="GO:0003968">
    <property type="term" value="F:RNA-directed RNA polymerase activity"/>
    <property type="evidence" value="ECO:0007669"/>
    <property type="project" value="InterPro"/>
</dbReference>
<reference evidence="2" key="1">
    <citation type="journal article" date="2022" name="Front. Genet.">
        <title>Chromosome-Scale Assembly of the Dendrobium nobile Genome Provides Insights Into the Molecular Mechanism of the Biosynthesis of the Medicinal Active Ingredient of Dendrobium.</title>
        <authorList>
            <person name="Xu Q."/>
            <person name="Niu S.-C."/>
            <person name="Li K.-L."/>
            <person name="Zheng P.-J."/>
            <person name="Zhang X.-J."/>
            <person name="Jia Y."/>
            <person name="Liu Y."/>
            <person name="Niu Y.-X."/>
            <person name="Yu L.-H."/>
            <person name="Chen D.-F."/>
            <person name="Zhang G.-Q."/>
        </authorList>
    </citation>
    <scope>NUCLEOTIDE SEQUENCE</scope>
    <source>
        <tissue evidence="2">Leaf</tissue>
    </source>
</reference>
<gene>
    <name evidence="2" type="ORF">KFK09_027166</name>
</gene>
<dbReference type="OrthoDB" id="10574872at2759"/>
<dbReference type="PROSITE" id="PS50507">
    <property type="entry name" value="RDRP_SSRNA_POS"/>
    <property type="match status" value="1"/>
</dbReference>
<dbReference type="SUPFAM" id="SSF56672">
    <property type="entry name" value="DNA/RNA polymerases"/>
    <property type="match status" value="1"/>
</dbReference>
<protein>
    <recommendedName>
        <fullName evidence="1">RdRp catalytic domain-containing protein</fullName>
    </recommendedName>
</protein>
<comment type="caution">
    <text evidence="2">The sequence shown here is derived from an EMBL/GenBank/DDBJ whole genome shotgun (WGS) entry which is preliminary data.</text>
</comment>
<sequence length="242" mass="27510">MLDALEQAASSPLYNVLSKIAHGQLKNRSSGFQNSVVRASTDWMYMWEEIQGASIIVELDWKKFDRERPAEDILFFIDVVISCFFPQTSREERLLSAYRICMIKALIERPFISDGGLAFTMDGMVPSGSLWTGLLDTALNILYIPSALLDMGFTSARAVPKCCGDDNLTLFYRDPGDTVLNGLRSRLNKFFRAGIDEEDFFIHRLPYYVMTDQTIFHAGTDLKRGTSKIIDKARWEEFTGEI</sequence>
<dbReference type="InterPro" id="IPR001205">
    <property type="entry name" value="RNA-dir_pol_C"/>
</dbReference>
<evidence type="ECO:0000313" key="3">
    <source>
        <dbReference type="Proteomes" id="UP000829196"/>
    </source>
</evidence>
<evidence type="ECO:0000259" key="1">
    <source>
        <dbReference type="PROSITE" id="PS50507"/>
    </source>
</evidence>
<dbReference type="Pfam" id="PF00680">
    <property type="entry name" value="RdRP_1"/>
    <property type="match status" value="1"/>
</dbReference>
<organism evidence="2 3">
    <name type="scientific">Dendrobium nobile</name>
    <name type="common">Orchid</name>
    <dbReference type="NCBI Taxonomy" id="94219"/>
    <lineage>
        <taxon>Eukaryota</taxon>
        <taxon>Viridiplantae</taxon>
        <taxon>Streptophyta</taxon>
        <taxon>Embryophyta</taxon>
        <taxon>Tracheophyta</taxon>
        <taxon>Spermatophyta</taxon>
        <taxon>Magnoliopsida</taxon>
        <taxon>Liliopsida</taxon>
        <taxon>Asparagales</taxon>
        <taxon>Orchidaceae</taxon>
        <taxon>Epidendroideae</taxon>
        <taxon>Malaxideae</taxon>
        <taxon>Dendrobiinae</taxon>
        <taxon>Dendrobium</taxon>
    </lineage>
</organism>
<dbReference type="Proteomes" id="UP000829196">
    <property type="component" value="Unassembled WGS sequence"/>
</dbReference>
<dbReference type="GO" id="GO:0006351">
    <property type="term" value="P:DNA-templated transcription"/>
    <property type="evidence" value="ECO:0007669"/>
    <property type="project" value="InterPro"/>
</dbReference>
<dbReference type="InterPro" id="IPR043502">
    <property type="entry name" value="DNA/RNA_pol_sf"/>
</dbReference>
<proteinExistence type="predicted"/>
<name>A0A8T3A9N8_DENNO</name>